<feature type="signal peptide" evidence="3">
    <location>
        <begin position="1"/>
        <end position="39"/>
    </location>
</feature>
<gene>
    <name evidence="4" type="ORF">MIM_c15300</name>
</gene>
<keyword evidence="5" id="KW-1185">Reference proteome</keyword>
<accession>W0PDX2</accession>
<name>W0PDX2_ADVMD</name>
<proteinExistence type="inferred from homology"/>
<evidence type="ECO:0000313" key="5">
    <source>
        <dbReference type="Proteomes" id="UP000019095"/>
    </source>
</evidence>
<feature type="chain" id="PRO_5004792846" evidence="3">
    <location>
        <begin position="40"/>
        <end position="340"/>
    </location>
</feature>
<dbReference type="Pfam" id="PF00756">
    <property type="entry name" value="Esterase"/>
    <property type="match status" value="1"/>
</dbReference>
<dbReference type="InterPro" id="IPR029058">
    <property type="entry name" value="AB_hydrolase_fold"/>
</dbReference>
<dbReference type="PANTHER" id="PTHR40841:SF2">
    <property type="entry name" value="SIDEROPHORE-DEGRADING ESTERASE (EUROFUNG)"/>
    <property type="match status" value="1"/>
</dbReference>
<dbReference type="PATRIC" id="fig|1247726.3.peg.1680"/>
<keyword evidence="3" id="KW-0732">Signal</keyword>
<dbReference type="InterPro" id="IPR000801">
    <property type="entry name" value="Esterase-like"/>
</dbReference>
<sequence length="340" mass="36758">MIMKHLMPTLAFRCCATGSAWLQAGVVAIAALAVPGALAQPVQTIPKIRPMANEIYKVSHQDIDWHERSYRIFVAAPESRPDIHAPLSVLYILDGNAQFPLAVNAVYEQWAAQAGDASSKGALPLIVGLGYPDDKAYPLTLRERDYTYAAPGEAFAKGGGAADFYGFVQDAVRPYIKRQYAAATGKQMLAGHSFGGLFTLYVLLNHRDAFDQYVIGSPSLWWGHGALVTDANLPAAEPAQASGLKTGSAAQAQADGSGVKSRFVTILQGEYEENPEANPDMKPERLARIKQRRSSVTARELDAWLRQHGMDSHFILVEKAGHGGVIPAVIQTAVQAAMHH</sequence>
<dbReference type="SUPFAM" id="SSF53474">
    <property type="entry name" value="alpha/beta-Hydrolases"/>
    <property type="match status" value="1"/>
</dbReference>
<dbReference type="STRING" id="1247726.MIM_c15300"/>
<evidence type="ECO:0000256" key="3">
    <source>
        <dbReference type="SAM" id="SignalP"/>
    </source>
</evidence>
<evidence type="ECO:0000256" key="1">
    <source>
        <dbReference type="ARBA" id="ARBA00005622"/>
    </source>
</evidence>
<dbReference type="Proteomes" id="UP000019095">
    <property type="component" value="Chromosome"/>
</dbReference>
<dbReference type="eggNOG" id="COG2819">
    <property type="taxonomic scope" value="Bacteria"/>
</dbReference>
<protein>
    <submittedName>
        <fullName evidence="4">Putative esterase</fullName>
    </submittedName>
</protein>
<dbReference type="HOGENOM" id="CLU_039834_3_1_4"/>
<dbReference type="Gene3D" id="3.40.50.1820">
    <property type="entry name" value="alpha/beta hydrolase"/>
    <property type="match status" value="1"/>
</dbReference>
<dbReference type="AlphaFoldDB" id="W0PDX2"/>
<dbReference type="KEGG" id="amim:MIM_c15300"/>
<dbReference type="GO" id="GO:0016788">
    <property type="term" value="F:hydrolase activity, acting on ester bonds"/>
    <property type="evidence" value="ECO:0007669"/>
    <property type="project" value="TreeGrafter"/>
</dbReference>
<evidence type="ECO:0000313" key="4">
    <source>
        <dbReference type="EMBL" id="AHG63620.1"/>
    </source>
</evidence>
<evidence type="ECO:0000256" key="2">
    <source>
        <dbReference type="ARBA" id="ARBA00022801"/>
    </source>
</evidence>
<dbReference type="InterPro" id="IPR052558">
    <property type="entry name" value="Siderophore_Hydrolase_D"/>
</dbReference>
<reference evidence="4 5" key="1">
    <citation type="journal article" date="2014" name="Microbiology">
        <title>Unravelling the complete genome sequence of Advenella mimigardefordensis strain DPN7T and novel insights in the catabolism of the xenobiotic polythioester precursor 3,3'-dithiodipropionate.</title>
        <authorList>
            <person name="Wubbeler J.H."/>
            <person name="Hiessl S."/>
            <person name="Schuldes J."/>
            <person name="Thurmer A."/>
            <person name="Daniel R."/>
            <person name="Steinbuchel A."/>
        </authorList>
    </citation>
    <scope>NUCLEOTIDE SEQUENCE [LARGE SCALE GENOMIC DNA]</scope>
    <source>
        <strain evidence="5">DSM 17166 / LMG 22922 / DPN7</strain>
    </source>
</reference>
<keyword evidence="2" id="KW-0378">Hydrolase</keyword>
<organism evidence="4 5">
    <name type="scientific">Advenella mimigardefordensis (strain DSM 17166 / LMG 22922 / DPN7)</name>
    <dbReference type="NCBI Taxonomy" id="1247726"/>
    <lineage>
        <taxon>Bacteria</taxon>
        <taxon>Pseudomonadati</taxon>
        <taxon>Pseudomonadota</taxon>
        <taxon>Betaproteobacteria</taxon>
        <taxon>Burkholderiales</taxon>
        <taxon>Alcaligenaceae</taxon>
    </lineage>
</organism>
<dbReference type="PANTHER" id="PTHR40841">
    <property type="entry name" value="SIDEROPHORE TRIACETYLFUSARININE C ESTERASE"/>
    <property type="match status" value="1"/>
</dbReference>
<dbReference type="EMBL" id="CP003915">
    <property type="protein sequence ID" value="AHG63620.1"/>
    <property type="molecule type" value="Genomic_DNA"/>
</dbReference>
<comment type="similarity">
    <text evidence="1">Belongs to the esterase D family.</text>
</comment>